<evidence type="ECO:0000313" key="1">
    <source>
        <dbReference type="EMBL" id="KAK3081938.1"/>
    </source>
</evidence>
<gene>
    <name evidence="1" type="ORF">LTS18_011177</name>
</gene>
<proteinExistence type="predicted"/>
<name>A0ACC3DYW7_9PEZI</name>
<comment type="caution">
    <text evidence="1">The sequence shown here is derived from an EMBL/GenBank/DDBJ whole genome shotgun (WGS) entry which is preliminary data.</text>
</comment>
<dbReference type="EMBL" id="JAWDJW010000032">
    <property type="protein sequence ID" value="KAK3081938.1"/>
    <property type="molecule type" value="Genomic_DNA"/>
</dbReference>
<dbReference type="Proteomes" id="UP001186974">
    <property type="component" value="Unassembled WGS sequence"/>
</dbReference>
<protein>
    <submittedName>
        <fullName evidence="1">Uncharacterized protein</fullName>
    </submittedName>
</protein>
<reference evidence="1" key="1">
    <citation type="submission" date="2024-09" db="EMBL/GenBank/DDBJ databases">
        <title>Black Yeasts Isolated from many extreme environments.</title>
        <authorList>
            <person name="Coleine C."/>
            <person name="Stajich J.E."/>
            <person name="Selbmann L."/>
        </authorList>
    </citation>
    <scope>NUCLEOTIDE SEQUENCE</scope>
    <source>
        <strain evidence="1">CCFEE 5737</strain>
    </source>
</reference>
<accession>A0ACC3DYW7</accession>
<sequence>MARPEWDNGSSSDETYQTDADATYETDSTLANVDDDGDEEVTDEEDQVHPPEYYLTRAEEVNKSDLIEEDYAPGSTLQLDRIEEQWYQKIDPRMNRQMHRVLRRVAKQKGLSNEKREKPPMYTEDVVEILQTNLTTTEKRYSHGRHRIQLALWFHGAFITANRPQALLNLRYRHIAVTLLRDPKGGPHRILLEFTFEFTKTYLGMKDANTFPIPEIIFDPSLILSPHVFLLGLIFADGAFLAPNPTSPDQLSKLDIPPGCNALPLPLDPRMDDVYVFRRSVRTRTGWKVSPDLSLPRWTVSPWIKRLGEITGFLQVARPYCLRYGAGKAFDDNGQSGVSDALRNLMMQHADTRTFLKYYLPQCVTADTQA</sequence>
<organism evidence="1 2">
    <name type="scientific">Coniosporium uncinatum</name>
    <dbReference type="NCBI Taxonomy" id="93489"/>
    <lineage>
        <taxon>Eukaryota</taxon>
        <taxon>Fungi</taxon>
        <taxon>Dikarya</taxon>
        <taxon>Ascomycota</taxon>
        <taxon>Pezizomycotina</taxon>
        <taxon>Dothideomycetes</taxon>
        <taxon>Dothideomycetes incertae sedis</taxon>
        <taxon>Coniosporium</taxon>
    </lineage>
</organism>
<keyword evidence="2" id="KW-1185">Reference proteome</keyword>
<feature type="non-terminal residue" evidence="1">
    <location>
        <position position="370"/>
    </location>
</feature>
<evidence type="ECO:0000313" key="2">
    <source>
        <dbReference type="Proteomes" id="UP001186974"/>
    </source>
</evidence>